<dbReference type="Proteomes" id="UP000322294">
    <property type="component" value="Unassembled WGS sequence"/>
</dbReference>
<evidence type="ECO:0008006" key="3">
    <source>
        <dbReference type="Google" id="ProtNLM"/>
    </source>
</evidence>
<keyword evidence="2" id="KW-1185">Reference proteome</keyword>
<evidence type="ECO:0000313" key="1">
    <source>
        <dbReference type="EMBL" id="TYP53776.1"/>
    </source>
</evidence>
<dbReference type="Gene3D" id="2.60.120.1140">
    <property type="entry name" value="Protein of unknown function DUF192"/>
    <property type="match status" value="1"/>
</dbReference>
<gene>
    <name evidence="1" type="ORF">LZ11_01498</name>
</gene>
<protein>
    <recommendedName>
        <fullName evidence="3">DUF192 domain-containing protein</fullName>
    </recommendedName>
</protein>
<dbReference type="Pfam" id="PF02643">
    <property type="entry name" value="DUF192"/>
    <property type="match status" value="1"/>
</dbReference>
<dbReference type="EMBL" id="VNHO01000014">
    <property type="protein sequence ID" value="TYP53776.1"/>
    <property type="molecule type" value="Genomic_DNA"/>
</dbReference>
<dbReference type="InterPro" id="IPR038695">
    <property type="entry name" value="Saro_0823-like_sf"/>
</dbReference>
<evidence type="ECO:0000313" key="2">
    <source>
        <dbReference type="Proteomes" id="UP000322294"/>
    </source>
</evidence>
<dbReference type="InterPro" id="IPR003795">
    <property type="entry name" value="DUF192"/>
</dbReference>
<dbReference type="OrthoDB" id="9813379at2"/>
<name>A0A5S5AQ58_9FIRM</name>
<comment type="caution">
    <text evidence="1">The sequence shown here is derived from an EMBL/GenBank/DDBJ whole genome shotgun (WGS) entry which is preliminary data.</text>
</comment>
<proteinExistence type="predicted"/>
<reference evidence="1 2" key="1">
    <citation type="submission" date="2019-07" db="EMBL/GenBank/DDBJ databases">
        <title>Genomic Encyclopedia of Type Strains, Phase I: the one thousand microbial genomes (KMG-I) project.</title>
        <authorList>
            <person name="Kyrpides N."/>
        </authorList>
    </citation>
    <scope>NUCLEOTIDE SEQUENCE [LARGE SCALE GENOMIC DNA]</scope>
    <source>
        <strain evidence="1 2">DSM 16647</strain>
    </source>
</reference>
<dbReference type="RefSeq" id="WP_148867249.1">
    <property type="nucleotide sequence ID" value="NZ_VNHO01000014.1"/>
</dbReference>
<organism evidence="1 2">
    <name type="scientific">Thermosediminibacter litoriperuensis</name>
    <dbReference type="NCBI Taxonomy" id="291989"/>
    <lineage>
        <taxon>Bacteria</taxon>
        <taxon>Bacillati</taxon>
        <taxon>Bacillota</taxon>
        <taxon>Clostridia</taxon>
        <taxon>Thermosediminibacterales</taxon>
        <taxon>Thermosediminibacteraceae</taxon>
        <taxon>Thermosediminibacter</taxon>
    </lineage>
</organism>
<dbReference type="AlphaFoldDB" id="A0A5S5AQ58"/>
<accession>A0A5S5AQ58</accession>
<sequence>MKAVNRSKNTVLAERLILAATFRERLVGLIGTDRLERGSGLLLIPCRAVHTYFMRYAIDAVYLDGSGRVVKVIDTMLPYTFGPVVKEARAVLELPAGTCRGTSTEEGDLFEFVQEVGI</sequence>